<organism evidence="5 6">
    <name type="scientific">Pseudosporangium ferrugineum</name>
    <dbReference type="NCBI Taxonomy" id="439699"/>
    <lineage>
        <taxon>Bacteria</taxon>
        <taxon>Bacillati</taxon>
        <taxon>Actinomycetota</taxon>
        <taxon>Actinomycetes</taxon>
        <taxon>Micromonosporales</taxon>
        <taxon>Micromonosporaceae</taxon>
        <taxon>Pseudosporangium</taxon>
    </lineage>
</organism>
<accession>A0A2T0RNV5</accession>
<evidence type="ECO:0000313" key="5">
    <source>
        <dbReference type="EMBL" id="PRY22875.1"/>
    </source>
</evidence>
<dbReference type="SUPFAM" id="SSF49785">
    <property type="entry name" value="Galactose-binding domain-like"/>
    <property type="match status" value="1"/>
</dbReference>
<evidence type="ECO:0000313" key="6">
    <source>
        <dbReference type="Proteomes" id="UP000239209"/>
    </source>
</evidence>
<keyword evidence="3" id="KW-0472">Membrane</keyword>
<reference evidence="5 6" key="1">
    <citation type="submission" date="2018-03" db="EMBL/GenBank/DDBJ databases">
        <title>Genomic Encyclopedia of Archaeal and Bacterial Type Strains, Phase II (KMG-II): from individual species to whole genera.</title>
        <authorList>
            <person name="Goeker M."/>
        </authorList>
    </citation>
    <scope>NUCLEOTIDE SEQUENCE [LARGE SCALE GENOMIC DNA]</scope>
    <source>
        <strain evidence="5 6">DSM 45348</strain>
    </source>
</reference>
<dbReference type="Proteomes" id="UP000239209">
    <property type="component" value="Unassembled WGS sequence"/>
</dbReference>
<feature type="domain" description="CBM6" evidence="4">
    <location>
        <begin position="125"/>
        <end position="255"/>
    </location>
</feature>
<dbReference type="CDD" id="cd04084">
    <property type="entry name" value="CBM6_xylanase-like"/>
    <property type="match status" value="1"/>
</dbReference>
<comment type="caution">
    <text evidence="5">The sequence shown here is derived from an EMBL/GenBank/DDBJ whole genome shotgun (WGS) entry which is preliminary data.</text>
</comment>
<sequence>MGCFFGPSCVARSALGYPLDLMSTPASPAPGVYHSRSRVTRNRAVLAAAGVALVLLGYLIGRLQGGPGDAAAAVPPGAQGSSAAAPGAPGATVPGDAPAPSADDPQATEPSSEPPAPEGGTDAYGTIQAESATNQQGLQYEDTQDEGGGQNVGYVNNGDWLRYDDLNFGTTPATRFAARVASDVGDGVTGQLDIRLDSPTAPPVGGLTVGNMGGWQNWQTQSTVIMPVTGKHTVFLTFASQSGTEFLNLNYFAFSH</sequence>
<feature type="transmembrane region" description="Helical" evidence="3">
    <location>
        <begin position="44"/>
        <end position="61"/>
    </location>
</feature>
<evidence type="ECO:0000259" key="4">
    <source>
        <dbReference type="PROSITE" id="PS51175"/>
    </source>
</evidence>
<evidence type="ECO:0000256" key="1">
    <source>
        <dbReference type="ARBA" id="ARBA00022729"/>
    </source>
</evidence>
<dbReference type="InterPro" id="IPR006584">
    <property type="entry name" value="Cellulose-bd_IV"/>
</dbReference>
<gene>
    <name evidence="5" type="ORF">CLV70_116135</name>
</gene>
<dbReference type="Gene3D" id="2.60.120.260">
    <property type="entry name" value="Galactose-binding domain-like"/>
    <property type="match status" value="1"/>
</dbReference>
<evidence type="ECO:0000256" key="3">
    <source>
        <dbReference type="SAM" id="Phobius"/>
    </source>
</evidence>
<keyword evidence="6" id="KW-1185">Reference proteome</keyword>
<feature type="region of interest" description="Disordered" evidence="2">
    <location>
        <begin position="71"/>
        <end position="124"/>
    </location>
</feature>
<proteinExistence type="predicted"/>
<dbReference type="EMBL" id="PVZG01000016">
    <property type="protein sequence ID" value="PRY22875.1"/>
    <property type="molecule type" value="Genomic_DNA"/>
</dbReference>
<dbReference type="AlphaFoldDB" id="A0A2T0RNV5"/>
<dbReference type="GO" id="GO:0030246">
    <property type="term" value="F:carbohydrate binding"/>
    <property type="evidence" value="ECO:0007669"/>
    <property type="project" value="InterPro"/>
</dbReference>
<dbReference type="Pfam" id="PF03422">
    <property type="entry name" value="CBM_6"/>
    <property type="match status" value="1"/>
</dbReference>
<keyword evidence="3" id="KW-0812">Transmembrane</keyword>
<name>A0A2T0RNV5_9ACTN</name>
<dbReference type="SMART" id="SM00606">
    <property type="entry name" value="CBD_IV"/>
    <property type="match status" value="1"/>
</dbReference>
<dbReference type="InterPro" id="IPR008979">
    <property type="entry name" value="Galactose-bd-like_sf"/>
</dbReference>
<keyword evidence="3" id="KW-1133">Transmembrane helix</keyword>
<evidence type="ECO:0000256" key="2">
    <source>
        <dbReference type="SAM" id="MobiDB-lite"/>
    </source>
</evidence>
<protein>
    <submittedName>
        <fullName evidence="5">Carbohydrate binding protein with CBM6 domain</fullName>
    </submittedName>
</protein>
<dbReference type="PROSITE" id="PS51175">
    <property type="entry name" value="CBM6"/>
    <property type="match status" value="1"/>
</dbReference>
<dbReference type="InterPro" id="IPR005084">
    <property type="entry name" value="CBM6"/>
</dbReference>
<keyword evidence="1" id="KW-0732">Signal</keyword>
<feature type="compositionally biased region" description="Low complexity" evidence="2">
    <location>
        <begin position="71"/>
        <end position="111"/>
    </location>
</feature>